<organism evidence="2 3">
    <name type="scientific">Brooklawnia cerclae</name>
    <dbReference type="NCBI Taxonomy" id="349934"/>
    <lineage>
        <taxon>Bacteria</taxon>
        <taxon>Bacillati</taxon>
        <taxon>Actinomycetota</taxon>
        <taxon>Actinomycetes</taxon>
        <taxon>Propionibacteriales</taxon>
        <taxon>Propionibacteriaceae</taxon>
        <taxon>Brooklawnia</taxon>
    </lineage>
</organism>
<reference evidence="2 3" key="1">
    <citation type="submission" date="2020-02" db="EMBL/GenBank/DDBJ databases">
        <title>Sequencing the genomes of 1000 actinobacteria strains.</title>
        <authorList>
            <person name="Klenk H.-P."/>
        </authorList>
    </citation>
    <scope>NUCLEOTIDE SEQUENCE [LARGE SCALE GENOMIC DNA]</scope>
    <source>
        <strain evidence="2 3">DSM 19609</strain>
    </source>
</reference>
<keyword evidence="1" id="KW-1133">Transmembrane helix</keyword>
<dbReference type="Proteomes" id="UP000749311">
    <property type="component" value="Unassembled WGS sequence"/>
</dbReference>
<comment type="caution">
    <text evidence="2">The sequence shown here is derived from an EMBL/GenBank/DDBJ whole genome shotgun (WGS) entry which is preliminary data.</text>
</comment>
<feature type="transmembrane region" description="Helical" evidence="1">
    <location>
        <begin position="108"/>
        <end position="127"/>
    </location>
</feature>
<keyword evidence="1" id="KW-0472">Membrane</keyword>
<protein>
    <submittedName>
        <fullName evidence="2">Uncharacterized protein</fullName>
    </submittedName>
</protein>
<feature type="transmembrane region" description="Helical" evidence="1">
    <location>
        <begin position="36"/>
        <end position="61"/>
    </location>
</feature>
<evidence type="ECO:0000313" key="3">
    <source>
        <dbReference type="Proteomes" id="UP000749311"/>
    </source>
</evidence>
<gene>
    <name evidence="2" type="ORF">FB473_003315</name>
</gene>
<feature type="transmembrane region" description="Helical" evidence="1">
    <location>
        <begin position="134"/>
        <end position="154"/>
    </location>
</feature>
<name>A0ABX0SJR4_9ACTN</name>
<sequence>MEVLQLIGDFFGALLAAANRAMRLDPTALTTGTRFGWWVPVAVALISGVSITLGHGVVLAINRVRGFRRMLTMLASGIGTVLTGTLEALMIALAGHVVTGASLNVMDLLTPVLLSSAPYWLGFLVAVPYSGPGIARGLNVWHLVCLWALLIPVLDVGRTIALTVAAAGWLATTALGWLVEHSPLRLRERVFRLVSGTKGLTSEDVLASSTMEARR</sequence>
<keyword evidence="1" id="KW-0812">Transmembrane</keyword>
<dbReference type="RefSeq" id="WP_167171407.1">
    <property type="nucleotide sequence ID" value="NZ_BAAAOO010000006.1"/>
</dbReference>
<feature type="transmembrane region" description="Helical" evidence="1">
    <location>
        <begin position="160"/>
        <end position="179"/>
    </location>
</feature>
<evidence type="ECO:0000256" key="1">
    <source>
        <dbReference type="SAM" id="Phobius"/>
    </source>
</evidence>
<accession>A0ABX0SJR4</accession>
<evidence type="ECO:0000313" key="2">
    <source>
        <dbReference type="EMBL" id="NIH58618.1"/>
    </source>
</evidence>
<feature type="transmembrane region" description="Helical" evidence="1">
    <location>
        <begin position="73"/>
        <end position="96"/>
    </location>
</feature>
<keyword evidence="3" id="KW-1185">Reference proteome</keyword>
<proteinExistence type="predicted"/>
<dbReference type="EMBL" id="JAAMOZ010000004">
    <property type="protein sequence ID" value="NIH58618.1"/>
    <property type="molecule type" value="Genomic_DNA"/>
</dbReference>